<reference evidence="2" key="1">
    <citation type="submission" date="2018-02" db="EMBL/GenBank/DDBJ databases">
        <authorList>
            <person name="Hausmann B."/>
        </authorList>
    </citation>
    <scope>NUCLEOTIDE SEQUENCE [LARGE SCALE GENOMIC DNA]</scope>
    <source>
        <strain evidence="2">Peat soil MAG SbA5</strain>
    </source>
</reference>
<organism evidence="1 2">
    <name type="scientific">Candidatus Sulfuritelmatomonas gaucii</name>
    <dbReference type="NCBI Taxonomy" id="2043161"/>
    <lineage>
        <taxon>Bacteria</taxon>
        <taxon>Pseudomonadati</taxon>
        <taxon>Acidobacteriota</taxon>
        <taxon>Terriglobia</taxon>
        <taxon>Terriglobales</taxon>
        <taxon>Acidobacteriaceae</taxon>
        <taxon>Candidatus Sulfuritelmatomonas</taxon>
    </lineage>
</organism>
<dbReference type="Proteomes" id="UP000239735">
    <property type="component" value="Unassembled WGS sequence"/>
</dbReference>
<evidence type="ECO:0000313" key="1">
    <source>
        <dbReference type="EMBL" id="SPE30992.1"/>
    </source>
</evidence>
<gene>
    <name evidence="1" type="ORF">SBA5_820011</name>
</gene>
<dbReference type="AlphaFoldDB" id="A0A2N9M6A9"/>
<protein>
    <submittedName>
        <fullName evidence="1">Uncharacterized protein</fullName>
    </submittedName>
</protein>
<dbReference type="EMBL" id="OKRB01000144">
    <property type="protein sequence ID" value="SPE30992.1"/>
    <property type="molecule type" value="Genomic_DNA"/>
</dbReference>
<accession>A0A2N9M6A9</accession>
<evidence type="ECO:0000313" key="2">
    <source>
        <dbReference type="Proteomes" id="UP000239735"/>
    </source>
</evidence>
<name>A0A2N9M6A9_9BACT</name>
<proteinExistence type="predicted"/>
<sequence>MFEPAALVAVSVYVVVAVGLTDVVPFPDVDVNVPGVIAMPVAPVVAQLSVLLDPV</sequence>